<feature type="transmembrane region" description="Helical" evidence="7">
    <location>
        <begin position="96"/>
        <end position="119"/>
    </location>
</feature>
<feature type="transmembrane region" description="Helical" evidence="7">
    <location>
        <begin position="71"/>
        <end position="90"/>
    </location>
</feature>
<accession>A0A974RYB7</accession>
<evidence type="ECO:0000256" key="7">
    <source>
        <dbReference type="SAM" id="Phobius"/>
    </source>
</evidence>
<feature type="transmembrane region" description="Helical" evidence="7">
    <location>
        <begin position="246"/>
        <end position="266"/>
    </location>
</feature>
<feature type="transmembrane region" description="Helical" evidence="7">
    <location>
        <begin position="364"/>
        <end position="382"/>
    </location>
</feature>
<gene>
    <name evidence="9" type="ORF">JHT90_00885</name>
</gene>
<keyword evidence="6 7" id="KW-0472">Membrane</keyword>
<dbReference type="Gene3D" id="3.30.70.100">
    <property type="match status" value="1"/>
</dbReference>
<dbReference type="EMBL" id="CP067393">
    <property type="protein sequence ID" value="QQP87095.1"/>
    <property type="molecule type" value="Genomic_DNA"/>
</dbReference>
<dbReference type="InterPro" id="IPR036259">
    <property type="entry name" value="MFS_trans_sf"/>
</dbReference>
<dbReference type="Gene3D" id="1.20.1250.20">
    <property type="entry name" value="MFS general substrate transporter like domains"/>
    <property type="match status" value="1"/>
</dbReference>
<evidence type="ECO:0000256" key="2">
    <source>
        <dbReference type="ARBA" id="ARBA00022448"/>
    </source>
</evidence>
<evidence type="ECO:0000313" key="10">
    <source>
        <dbReference type="Proteomes" id="UP000595278"/>
    </source>
</evidence>
<dbReference type="PANTHER" id="PTHR23517:SF2">
    <property type="entry name" value="MULTIDRUG RESISTANCE PROTEIN MDTH"/>
    <property type="match status" value="1"/>
</dbReference>
<dbReference type="InterPro" id="IPR020846">
    <property type="entry name" value="MFS_dom"/>
</dbReference>
<sequence length="454" mass="49057">MNPTEIRATFGLSLVFAFRMLGMFMVLPVMAIYGQSLQGATPVLIGLAVGAYGYTQALLQIPLGIISDRVGRLPIILIGLLLFLLGSIVAAMSDTIWGVLIGRVLQGTGAISAVVMALLSDLTREQHRTKAMAFIGMSIGASFAIAMIAGPILASYFGLHGLFWFIAVMAAIGFLLMAFVVPRPNKQISRRDASVAKSDFLPTLKDLDLFRLDFSIAAVHIVMMVNFMALPIVLVNESGLPKEQHWWVYLVAFVGSAFGMIPMIIYGEKKRRLHQVLITCVVILLLCSLFFLLHHPSLWALLAGILVFFIAFNTIEALLPSMVSKVAKAGARGTAMGIFSTSQFLGAGIGASLSGVLIKFGGLPAVFIGSCVICIIWLLVILKMKEPPYVTSIRLALTSDQLANQQLVPYLMQQTGISDALVALDESAIYVKVDKKLIKADQLQTLIASAPKNL</sequence>
<dbReference type="InterPro" id="IPR054152">
    <property type="entry name" value="YajR_YAM"/>
</dbReference>
<reference evidence="9 10" key="1">
    <citation type="submission" date="2021-01" db="EMBL/GenBank/DDBJ databases">
        <title>Entomomonas sp. F2A isolated from a house cricket (Acheta domesticus).</title>
        <authorList>
            <person name="Spergser J."/>
            <person name="Busse H.-J."/>
        </authorList>
    </citation>
    <scope>NUCLEOTIDE SEQUENCE [LARGE SCALE GENOMIC DNA]</scope>
    <source>
        <strain evidence="9 10">F2A</strain>
    </source>
</reference>
<dbReference type="CDD" id="cd17472">
    <property type="entry name" value="MFS_YajR_like"/>
    <property type="match status" value="1"/>
</dbReference>
<dbReference type="Pfam" id="PF21987">
    <property type="entry name" value="YajR_YAM"/>
    <property type="match status" value="1"/>
</dbReference>
<comment type="subcellular location">
    <subcellularLocation>
        <location evidence="1">Cell membrane</location>
        <topology evidence="1">Multi-pass membrane protein</topology>
    </subcellularLocation>
</comment>
<feature type="transmembrane region" description="Helical" evidence="7">
    <location>
        <begin position="214"/>
        <end position="234"/>
    </location>
</feature>
<organism evidence="9 10">
    <name type="scientific">Entomomonas asaccharolytica</name>
    <dbReference type="NCBI Taxonomy" id="2785331"/>
    <lineage>
        <taxon>Bacteria</taxon>
        <taxon>Pseudomonadati</taxon>
        <taxon>Pseudomonadota</taxon>
        <taxon>Gammaproteobacteria</taxon>
        <taxon>Pseudomonadales</taxon>
        <taxon>Pseudomonadaceae</taxon>
        <taxon>Entomomonas</taxon>
    </lineage>
</organism>
<dbReference type="InterPro" id="IPR050171">
    <property type="entry name" value="MFS_Transporters"/>
</dbReference>
<dbReference type="AlphaFoldDB" id="A0A974RYB7"/>
<evidence type="ECO:0000256" key="5">
    <source>
        <dbReference type="ARBA" id="ARBA00022989"/>
    </source>
</evidence>
<keyword evidence="10" id="KW-1185">Reference proteome</keyword>
<evidence type="ECO:0000256" key="6">
    <source>
        <dbReference type="ARBA" id="ARBA00023136"/>
    </source>
</evidence>
<dbReference type="Proteomes" id="UP000595278">
    <property type="component" value="Chromosome"/>
</dbReference>
<evidence type="ECO:0000259" key="8">
    <source>
        <dbReference type="PROSITE" id="PS50850"/>
    </source>
</evidence>
<proteinExistence type="predicted"/>
<keyword evidence="3" id="KW-1003">Cell membrane</keyword>
<feature type="transmembrane region" description="Helical" evidence="7">
    <location>
        <begin position="273"/>
        <end position="293"/>
    </location>
</feature>
<keyword evidence="2" id="KW-0813">Transport</keyword>
<dbReference type="GO" id="GO:0022857">
    <property type="term" value="F:transmembrane transporter activity"/>
    <property type="evidence" value="ECO:0007669"/>
    <property type="project" value="InterPro"/>
</dbReference>
<dbReference type="SUPFAM" id="SSF103473">
    <property type="entry name" value="MFS general substrate transporter"/>
    <property type="match status" value="1"/>
</dbReference>
<dbReference type="PROSITE" id="PS50850">
    <property type="entry name" value="MFS"/>
    <property type="match status" value="1"/>
</dbReference>
<evidence type="ECO:0000313" key="9">
    <source>
        <dbReference type="EMBL" id="QQP87095.1"/>
    </source>
</evidence>
<dbReference type="Pfam" id="PF07690">
    <property type="entry name" value="MFS_1"/>
    <property type="match status" value="2"/>
</dbReference>
<feature type="transmembrane region" description="Helical" evidence="7">
    <location>
        <begin position="131"/>
        <end position="156"/>
    </location>
</feature>
<evidence type="ECO:0000256" key="3">
    <source>
        <dbReference type="ARBA" id="ARBA00022475"/>
    </source>
</evidence>
<feature type="transmembrane region" description="Helical" evidence="7">
    <location>
        <begin position="12"/>
        <end position="33"/>
    </location>
</feature>
<feature type="transmembrane region" description="Helical" evidence="7">
    <location>
        <begin position="39"/>
        <end position="59"/>
    </location>
</feature>
<keyword evidence="5 7" id="KW-1133">Transmembrane helix</keyword>
<dbReference type="InterPro" id="IPR011701">
    <property type="entry name" value="MFS"/>
</dbReference>
<feature type="transmembrane region" description="Helical" evidence="7">
    <location>
        <begin position="335"/>
        <end position="358"/>
    </location>
</feature>
<feature type="transmembrane region" description="Helical" evidence="7">
    <location>
        <begin position="162"/>
        <end position="181"/>
    </location>
</feature>
<feature type="transmembrane region" description="Helical" evidence="7">
    <location>
        <begin position="299"/>
        <end position="323"/>
    </location>
</feature>
<name>A0A974RYB7_9GAMM</name>
<dbReference type="KEGG" id="eaz:JHT90_00885"/>
<keyword evidence="4 7" id="KW-0812">Transmembrane</keyword>
<evidence type="ECO:0000256" key="1">
    <source>
        <dbReference type="ARBA" id="ARBA00004651"/>
    </source>
</evidence>
<feature type="domain" description="Major facilitator superfamily (MFS) profile" evidence="8">
    <location>
        <begin position="8"/>
        <end position="389"/>
    </location>
</feature>
<protein>
    <submittedName>
        <fullName evidence="9">MFS transporter</fullName>
    </submittedName>
</protein>
<evidence type="ECO:0000256" key="4">
    <source>
        <dbReference type="ARBA" id="ARBA00022692"/>
    </source>
</evidence>
<dbReference type="GO" id="GO:0005886">
    <property type="term" value="C:plasma membrane"/>
    <property type="evidence" value="ECO:0007669"/>
    <property type="project" value="UniProtKB-SubCell"/>
</dbReference>
<dbReference type="PANTHER" id="PTHR23517">
    <property type="entry name" value="RESISTANCE PROTEIN MDTM, PUTATIVE-RELATED-RELATED"/>
    <property type="match status" value="1"/>
</dbReference>